<dbReference type="AlphaFoldDB" id="A0ABD6ENI9"/>
<keyword evidence="2" id="KW-1185">Reference proteome</keyword>
<reference evidence="1 2" key="1">
    <citation type="submission" date="2024-08" db="EMBL/GenBank/DDBJ databases">
        <title>Gnathostoma spinigerum genome.</title>
        <authorList>
            <person name="Gonzalez-Bertolin B."/>
            <person name="Monzon S."/>
            <person name="Zaballos A."/>
            <person name="Jimenez P."/>
            <person name="Dekumyoy P."/>
            <person name="Varona S."/>
            <person name="Cuesta I."/>
            <person name="Sumanam S."/>
            <person name="Adisakwattana P."/>
            <person name="Gasser R.B."/>
            <person name="Hernandez-Gonzalez A."/>
            <person name="Young N.D."/>
            <person name="Perteguer M.J."/>
        </authorList>
    </citation>
    <scope>NUCLEOTIDE SEQUENCE [LARGE SCALE GENOMIC DNA]</scope>
    <source>
        <strain evidence="1">AL3</strain>
        <tissue evidence="1">Liver</tissue>
    </source>
</reference>
<protein>
    <submittedName>
        <fullName evidence="1">Uncharacterized protein</fullName>
    </submittedName>
</protein>
<comment type="caution">
    <text evidence="1">The sequence shown here is derived from an EMBL/GenBank/DDBJ whole genome shotgun (WGS) entry which is preliminary data.</text>
</comment>
<proteinExistence type="predicted"/>
<accession>A0ABD6ENI9</accession>
<evidence type="ECO:0000313" key="2">
    <source>
        <dbReference type="Proteomes" id="UP001608902"/>
    </source>
</evidence>
<organism evidence="1 2">
    <name type="scientific">Gnathostoma spinigerum</name>
    <dbReference type="NCBI Taxonomy" id="75299"/>
    <lineage>
        <taxon>Eukaryota</taxon>
        <taxon>Metazoa</taxon>
        <taxon>Ecdysozoa</taxon>
        <taxon>Nematoda</taxon>
        <taxon>Chromadorea</taxon>
        <taxon>Rhabditida</taxon>
        <taxon>Spirurina</taxon>
        <taxon>Gnathostomatomorpha</taxon>
        <taxon>Gnathostomatoidea</taxon>
        <taxon>Gnathostomatidae</taxon>
        <taxon>Gnathostoma</taxon>
    </lineage>
</organism>
<evidence type="ECO:0000313" key="1">
    <source>
        <dbReference type="EMBL" id="MFH4981085.1"/>
    </source>
</evidence>
<dbReference type="Proteomes" id="UP001608902">
    <property type="component" value="Unassembled WGS sequence"/>
</dbReference>
<name>A0ABD6ENI9_9BILA</name>
<dbReference type="EMBL" id="JBGFUD010006581">
    <property type="protein sequence ID" value="MFH4981085.1"/>
    <property type="molecule type" value="Genomic_DNA"/>
</dbReference>
<gene>
    <name evidence="1" type="ORF">AB6A40_007794</name>
</gene>
<sequence>MVEVVIEIVRKIMIGHHREESERLLMIAVLRQRNRVRGQTVHRDLQAIHLDAAPPVVVQTATIVGEVMRLRIVLVAHHMSLHHHRLLSVTARILLKLLWPLQLSRMLPLIHPFR</sequence>